<protein>
    <submittedName>
        <fullName evidence="1">Uncharacterized protein</fullName>
    </submittedName>
</protein>
<organism evidence="1 2">
    <name type="scientific">Steinernema hermaphroditum</name>
    <dbReference type="NCBI Taxonomy" id="289476"/>
    <lineage>
        <taxon>Eukaryota</taxon>
        <taxon>Metazoa</taxon>
        <taxon>Ecdysozoa</taxon>
        <taxon>Nematoda</taxon>
        <taxon>Chromadorea</taxon>
        <taxon>Rhabditida</taxon>
        <taxon>Tylenchina</taxon>
        <taxon>Panagrolaimomorpha</taxon>
        <taxon>Strongyloidoidea</taxon>
        <taxon>Steinernematidae</taxon>
        <taxon>Steinernema</taxon>
    </lineage>
</organism>
<sequence>MDTVSLWFRRDVTAYLGKADLVNIFELDDLGWQAMAGEHIPDNVLRFNLDVIAKKRNFSTFTYRSSASVEEIQKSMFRVCTDLFIKSGMADSEKCGKEKNLKNVIRKIIVVDYAEKMEMHDVVNFDSCFPNFWPRFVSCLIIRKCTFASNSTFSFWMSRILRTRCLEHLEICNVSLKKAGEDFEDEILDSLLDDSPLIDVKISGNKKFLNLSPEFLDRLVLAWSEREAGFQKSVDVNLALDRYEFRAVRKKYFKHNRSISNMHTRNIDFWISSTEAEEE</sequence>
<proteinExistence type="predicted"/>
<gene>
    <name evidence="1" type="ORF">QR680_003581</name>
</gene>
<accession>A0AA39HKV8</accession>
<dbReference type="EMBL" id="JAUCMV010000003">
    <property type="protein sequence ID" value="KAK0407768.1"/>
    <property type="molecule type" value="Genomic_DNA"/>
</dbReference>
<evidence type="ECO:0000313" key="2">
    <source>
        <dbReference type="Proteomes" id="UP001175271"/>
    </source>
</evidence>
<dbReference type="Proteomes" id="UP001175271">
    <property type="component" value="Unassembled WGS sequence"/>
</dbReference>
<comment type="caution">
    <text evidence="1">The sequence shown here is derived from an EMBL/GenBank/DDBJ whole genome shotgun (WGS) entry which is preliminary data.</text>
</comment>
<reference evidence="1" key="1">
    <citation type="submission" date="2023-06" db="EMBL/GenBank/DDBJ databases">
        <title>Genomic analysis of the entomopathogenic nematode Steinernema hermaphroditum.</title>
        <authorList>
            <person name="Schwarz E.M."/>
            <person name="Heppert J.K."/>
            <person name="Baniya A."/>
            <person name="Schwartz H.T."/>
            <person name="Tan C.-H."/>
            <person name="Antoshechkin I."/>
            <person name="Sternberg P.W."/>
            <person name="Goodrich-Blair H."/>
            <person name="Dillman A.R."/>
        </authorList>
    </citation>
    <scope>NUCLEOTIDE SEQUENCE</scope>
    <source>
        <strain evidence="1">PS9179</strain>
        <tissue evidence="1">Whole animal</tissue>
    </source>
</reference>
<name>A0AA39HKV8_9BILA</name>
<dbReference type="AlphaFoldDB" id="A0AA39HKV8"/>
<keyword evidence="2" id="KW-1185">Reference proteome</keyword>
<evidence type="ECO:0000313" key="1">
    <source>
        <dbReference type="EMBL" id="KAK0407768.1"/>
    </source>
</evidence>